<sequence>MALHLTWVFVFGILGNAVSFMVSLAPLPTFYQIYKKKTSEGFQSIPYVVSLFSAMLWIYYALLKKDAMFLITINTFNVFIQIFYIVTYFYYGPKKEKIVTVKLMLLFNVFGFGVIFLSTFFLSNPSIRLLVLGYICMAFALAVFAAPLAIVRKVIKTKSVEYMPFTLSVFLTLGAVMWFLYGLFLKDMNIAVPNILGFIFGVLQMILYAVYRNHPKKTVEESDPKLQLSDHSVIVDASKLGSDVSNNNGRDDALNKFPGRFLIVPWALHWKGLWFIFARYGNVVGAFIANKLSRRGKWFGFVRFGSKVEAERGMEKLNGFVLNGFKLSVQFEKSRGFSRVGGLRNADRETRKWGVSIKQSHQRRPLKGTCTKSRNKLVIFRLKIKKGVREISFRLQKWGMESIKVQHIIGSNDHKEEFQMSSTKEDNFGASSTEVEITEEDPSRTDGNCESIKRSNSDDRIGLARKVKVSLEEHVENNREASKKVDSSVLKNGDVGFNMGSSTDSPATNEVLNHLRNLKEVVEYIFSC</sequence>
<dbReference type="PROSITE" id="PS50102">
    <property type="entry name" value="RRM"/>
    <property type="match status" value="1"/>
</dbReference>
<dbReference type="GO" id="GO:0005886">
    <property type="term" value="C:plasma membrane"/>
    <property type="evidence" value="ECO:0007669"/>
    <property type="project" value="UniProtKB-SubCell"/>
</dbReference>
<feature type="transmembrane region" description="Helical" evidence="12">
    <location>
        <begin position="190"/>
        <end position="211"/>
    </location>
</feature>
<dbReference type="Gene3D" id="1.20.1280.290">
    <property type="match status" value="2"/>
</dbReference>
<dbReference type="InterPro" id="IPR012677">
    <property type="entry name" value="Nucleotide-bd_a/b_plait_sf"/>
</dbReference>
<comment type="subcellular location">
    <subcellularLocation>
        <location evidence="1">Cell membrane</location>
        <topology evidence="1">Multi-pass membrane protein</topology>
    </subcellularLocation>
</comment>
<proteinExistence type="inferred from homology"/>
<gene>
    <name evidence="14" type="ORF">F3Y22_tig00116996pilonHSYRG00075</name>
</gene>
<evidence type="ECO:0000256" key="10">
    <source>
        <dbReference type="PROSITE-ProRule" id="PRU00176"/>
    </source>
</evidence>
<keyword evidence="9 12" id="KW-0472">Membrane</keyword>
<comment type="caution">
    <text evidence="14">The sequence shown here is derived from an EMBL/GenBank/DDBJ whole genome shotgun (WGS) entry which is preliminary data.</text>
</comment>
<evidence type="ECO:0000256" key="7">
    <source>
        <dbReference type="ARBA" id="ARBA00022737"/>
    </source>
</evidence>
<dbReference type="Proteomes" id="UP000436088">
    <property type="component" value="Unassembled WGS sequence"/>
</dbReference>
<dbReference type="GO" id="GO:0003723">
    <property type="term" value="F:RNA binding"/>
    <property type="evidence" value="ECO:0007669"/>
    <property type="project" value="UniProtKB-UniRule"/>
</dbReference>
<dbReference type="Gene3D" id="3.30.70.330">
    <property type="match status" value="1"/>
</dbReference>
<evidence type="ECO:0000256" key="5">
    <source>
        <dbReference type="ARBA" id="ARBA00022597"/>
    </source>
</evidence>
<reference evidence="14" key="1">
    <citation type="submission" date="2019-09" db="EMBL/GenBank/DDBJ databases">
        <title>Draft genome information of white flower Hibiscus syriacus.</title>
        <authorList>
            <person name="Kim Y.-M."/>
        </authorList>
    </citation>
    <scope>NUCLEOTIDE SEQUENCE [LARGE SCALE GENOMIC DNA]</scope>
    <source>
        <strain evidence="14">YM2019G1</strain>
    </source>
</reference>
<evidence type="ECO:0000256" key="1">
    <source>
        <dbReference type="ARBA" id="ARBA00004651"/>
    </source>
</evidence>
<dbReference type="InterPro" id="IPR047664">
    <property type="entry name" value="SWEET"/>
</dbReference>
<evidence type="ECO:0000256" key="4">
    <source>
        <dbReference type="ARBA" id="ARBA00022475"/>
    </source>
</evidence>
<feature type="transmembrane region" description="Helical" evidence="12">
    <location>
        <begin position="6"/>
        <end position="33"/>
    </location>
</feature>
<feature type="transmembrane region" description="Helical" evidence="12">
    <location>
        <begin position="68"/>
        <end position="91"/>
    </location>
</feature>
<dbReference type="SUPFAM" id="SSF54928">
    <property type="entry name" value="RNA-binding domain, RBD"/>
    <property type="match status" value="1"/>
</dbReference>
<feature type="domain" description="RRM" evidence="13">
    <location>
        <begin position="276"/>
        <end position="334"/>
    </location>
</feature>
<keyword evidence="6 12" id="KW-0812">Transmembrane</keyword>
<dbReference type="EMBL" id="VEPZ02001761">
    <property type="protein sequence ID" value="KAE8657156.1"/>
    <property type="molecule type" value="Genomic_DNA"/>
</dbReference>
<dbReference type="InterPro" id="IPR035979">
    <property type="entry name" value="RBD_domain_sf"/>
</dbReference>
<dbReference type="CDD" id="cd00590">
    <property type="entry name" value="RRM_SF"/>
    <property type="match status" value="1"/>
</dbReference>
<dbReference type="PANTHER" id="PTHR10791:SF165">
    <property type="entry name" value="BIDIRECTIONAL SUGAR TRANSPORTER SWEET10"/>
    <property type="match status" value="1"/>
</dbReference>
<dbReference type="FunFam" id="1.20.1280.290:FF:000003">
    <property type="entry name" value="Bidirectional sugar transporter SWEET"/>
    <property type="match status" value="1"/>
</dbReference>
<feature type="transmembrane region" description="Helical" evidence="12">
    <location>
        <begin position="129"/>
        <end position="150"/>
    </location>
</feature>
<protein>
    <submittedName>
        <fullName evidence="14">Bidirectional sugar transporter SWEET14</fullName>
    </submittedName>
</protein>
<keyword evidence="4" id="KW-1003">Cell membrane</keyword>
<feature type="transmembrane region" description="Helical" evidence="12">
    <location>
        <begin position="103"/>
        <end position="123"/>
    </location>
</feature>
<comment type="similarity">
    <text evidence="2">Belongs to the SWEET sugar transporter family.</text>
</comment>
<dbReference type="Pfam" id="PF00076">
    <property type="entry name" value="RRM_1"/>
    <property type="match status" value="1"/>
</dbReference>
<evidence type="ECO:0000313" key="14">
    <source>
        <dbReference type="EMBL" id="KAE8657156.1"/>
    </source>
</evidence>
<dbReference type="PANTHER" id="PTHR10791">
    <property type="entry name" value="RAG1-ACTIVATING PROTEIN 1"/>
    <property type="match status" value="1"/>
</dbReference>
<dbReference type="AlphaFoldDB" id="A0A6A2X554"/>
<keyword evidence="5 14" id="KW-0762">Sugar transport</keyword>
<dbReference type="Pfam" id="PF03083">
    <property type="entry name" value="MtN3_slv"/>
    <property type="match status" value="2"/>
</dbReference>
<dbReference type="FunFam" id="1.20.1280.290:FF:000001">
    <property type="entry name" value="Bidirectional sugar transporter SWEET"/>
    <property type="match status" value="1"/>
</dbReference>
<evidence type="ECO:0000256" key="2">
    <source>
        <dbReference type="ARBA" id="ARBA00007809"/>
    </source>
</evidence>
<evidence type="ECO:0000256" key="12">
    <source>
        <dbReference type="SAM" id="Phobius"/>
    </source>
</evidence>
<keyword evidence="7" id="KW-0677">Repeat</keyword>
<dbReference type="SMART" id="SM00360">
    <property type="entry name" value="RRM"/>
    <property type="match status" value="1"/>
</dbReference>
<dbReference type="InterPro" id="IPR000504">
    <property type="entry name" value="RRM_dom"/>
</dbReference>
<dbReference type="GO" id="GO:0008515">
    <property type="term" value="F:sucrose transmembrane transporter activity"/>
    <property type="evidence" value="ECO:0007669"/>
    <property type="project" value="UniProtKB-ARBA"/>
</dbReference>
<keyword evidence="10" id="KW-0694">RNA-binding</keyword>
<evidence type="ECO:0000313" key="15">
    <source>
        <dbReference type="Proteomes" id="UP000436088"/>
    </source>
</evidence>
<feature type="transmembrane region" description="Helical" evidence="12">
    <location>
        <begin position="45"/>
        <end position="62"/>
    </location>
</feature>
<evidence type="ECO:0000256" key="11">
    <source>
        <dbReference type="SAM" id="MobiDB-lite"/>
    </source>
</evidence>
<accession>A0A6A2X554</accession>
<feature type="region of interest" description="Disordered" evidence="11">
    <location>
        <begin position="423"/>
        <end position="455"/>
    </location>
</feature>
<evidence type="ECO:0000259" key="13">
    <source>
        <dbReference type="PROSITE" id="PS50102"/>
    </source>
</evidence>
<organism evidence="14 15">
    <name type="scientific">Hibiscus syriacus</name>
    <name type="common">Rose of Sharon</name>
    <dbReference type="NCBI Taxonomy" id="106335"/>
    <lineage>
        <taxon>Eukaryota</taxon>
        <taxon>Viridiplantae</taxon>
        <taxon>Streptophyta</taxon>
        <taxon>Embryophyta</taxon>
        <taxon>Tracheophyta</taxon>
        <taxon>Spermatophyta</taxon>
        <taxon>Magnoliopsida</taxon>
        <taxon>eudicotyledons</taxon>
        <taxon>Gunneridae</taxon>
        <taxon>Pentapetalae</taxon>
        <taxon>rosids</taxon>
        <taxon>malvids</taxon>
        <taxon>Malvales</taxon>
        <taxon>Malvaceae</taxon>
        <taxon>Malvoideae</taxon>
        <taxon>Hibiscus</taxon>
    </lineage>
</organism>
<keyword evidence="8 12" id="KW-1133">Transmembrane helix</keyword>
<keyword evidence="15" id="KW-1185">Reference proteome</keyword>
<dbReference type="GO" id="GO:0051119">
    <property type="term" value="F:sugar transmembrane transporter activity"/>
    <property type="evidence" value="ECO:0007669"/>
    <property type="project" value="InterPro"/>
</dbReference>
<evidence type="ECO:0000256" key="3">
    <source>
        <dbReference type="ARBA" id="ARBA00022448"/>
    </source>
</evidence>
<dbReference type="InterPro" id="IPR004316">
    <property type="entry name" value="SWEET_rpt"/>
</dbReference>
<name>A0A6A2X554_HIBSY</name>
<keyword evidence="3" id="KW-0813">Transport</keyword>
<feature type="transmembrane region" description="Helical" evidence="12">
    <location>
        <begin position="162"/>
        <end position="184"/>
    </location>
</feature>
<evidence type="ECO:0000256" key="8">
    <source>
        <dbReference type="ARBA" id="ARBA00022989"/>
    </source>
</evidence>
<evidence type="ECO:0000256" key="9">
    <source>
        <dbReference type="ARBA" id="ARBA00023136"/>
    </source>
</evidence>
<evidence type="ECO:0000256" key="6">
    <source>
        <dbReference type="ARBA" id="ARBA00022692"/>
    </source>
</evidence>